<evidence type="ECO:0000313" key="3">
    <source>
        <dbReference type="Proteomes" id="UP000199331"/>
    </source>
</evidence>
<keyword evidence="2" id="KW-0808">Transferase</keyword>
<dbReference type="AlphaFoldDB" id="A0A1I5MQM2"/>
<feature type="domain" description="BioF2-like acetyltransferase" evidence="1">
    <location>
        <begin position="178"/>
        <end position="287"/>
    </location>
</feature>
<sequence length="328" mass="37081">MVITVSYHDTVTKLQGLGSPEAGPFDRYEWYRLLESHGAASLVAVGTDGERTVALSLTRGQKGLEPLTNWFAFSWKPLASSGDTSRILVEIAHDLKKTTHRLDLYPLAAEDGCYEELCEAFEHAGWSVHGEQCDKNHILNVQGRSFAQYWNARPGRMKTTVKRKAAKVDIEISHSFHEDEWETYEEIYDRSWKPREVRADILKAFARQEDSRGAYRLGIARVDGEPVAAQFWSVENGVASIHKLAHLESAEPYSAGTVLTAALFEYAIDVDRVDLIDFGTGSDPYKRDWMEECRPRFHLTCLDIRQPAAWPALAKRMLGRLAPRKARG</sequence>
<dbReference type="STRING" id="604088.SAMN04488060_1500"/>
<dbReference type="EMBL" id="FOWZ01000002">
    <property type="protein sequence ID" value="SFP11813.1"/>
    <property type="molecule type" value="Genomic_DNA"/>
</dbReference>
<keyword evidence="3" id="KW-1185">Reference proteome</keyword>
<proteinExistence type="predicted"/>
<dbReference type="Proteomes" id="UP000199331">
    <property type="component" value="Unassembled WGS sequence"/>
</dbReference>
<evidence type="ECO:0000259" key="1">
    <source>
        <dbReference type="Pfam" id="PF13480"/>
    </source>
</evidence>
<evidence type="ECO:0000313" key="2">
    <source>
        <dbReference type="EMBL" id="SFP11813.1"/>
    </source>
</evidence>
<reference evidence="3" key="1">
    <citation type="submission" date="2016-10" db="EMBL/GenBank/DDBJ databases">
        <authorList>
            <person name="Varghese N."/>
            <person name="Submissions S."/>
        </authorList>
    </citation>
    <scope>NUCLEOTIDE SEQUENCE [LARGE SCALE GENOMIC DNA]</scope>
    <source>
        <strain evidence="3">CGMCC 1.7715</strain>
    </source>
</reference>
<organism evidence="2 3">
    <name type="scientific">Qipengyuania nanhaisediminis</name>
    <dbReference type="NCBI Taxonomy" id="604088"/>
    <lineage>
        <taxon>Bacteria</taxon>
        <taxon>Pseudomonadati</taxon>
        <taxon>Pseudomonadota</taxon>
        <taxon>Alphaproteobacteria</taxon>
        <taxon>Sphingomonadales</taxon>
        <taxon>Erythrobacteraceae</taxon>
        <taxon>Qipengyuania</taxon>
    </lineage>
</organism>
<dbReference type="SUPFAM" id="SSF55729">
    <property type="entry name" value="Acyl-CoA N-acyltransferases (Nat)"/>
    <property type="match status" value="1"/>
</dbReference>
<dbReference type="Pfam" id="PF13480">
    <property type="entry name" value="Acetyltransf_6"/>
    <property type="match status" value="1"/>
</dbReference>
<gene>
    <name evidence="2" type="ORF">SAMN04488060_1500</name>
</gene>
<dbReference type="RefSeq" id="WP_245755811.1">
    <property type="nucleotide sequence ID" value="NZ_FOWZ01000002.1"/>
</dbReference>
<protein>
    <submittedName>
        <fullName evidence="2">Acetyltransferase (GNAT) domain-containing protein</fullName>
    </submittedName>
</protein>
<dbReference type="GO" id="GO:0016740">
    <property type="term" value="F:transferase activity"/>
    <property type="evidence" value="ECO:0007669"/>
    <property type="project" value="UniProtKB-KW"/>
</dbReference>
<dbReference type="InterPro" id="IPR016181">
    <property type="entry name" value="Acyl_CoA_acyltransferase"/>
</dbReference>
<dbReference type="Gene3D" id="3.40.630.30">
    <property type="match status" value="1"/>
</dbReference>
<accession>A0A1I5MQM2</accession>
<dbReference type="InterPro" id="IPR038740">
    <property type="entry name" value="BioF2-like_GNAT_dom"/>
</dbReference>
<name>A0A1I5MQM2_9SPHN</name>